<dbReference type="GO" id="GO:0008143">
    <property type="term" value="F:poly(A) binding"/>
    <property type="evidence" value="ECO:0007669"/>
    <property type="project" value="TreeGrafter"/>
</dbReference>
<evidence type="ECO:0000313" key="7">
    <source>
        <dbReference type="EMBL" id="VDK32004.1"/>
    </source>
</evidence>
<dbReference type="AlphaFoldDB" id="A0A0R3W1F3"/>
<keyword evidence="2" id="KW-0963">Cytoplasm</keyword>
<feature type="domain" description="RRM" evidence="6">
    <location>
        <begin position="76"/>
        <end position="153"/>
    </location>
</feature>
<accession>A0A0R3W1F3</accession>
<dbReference type="Proteomes" id="UP000282613">
    <property type="component" value="Unassembled WGS sequence"/>
</dbReference>
<sequence length="202" mass="23005">MSDFVLDAVQEGENDEFVDESLKEELEIERIKDRIKEVEEDANKLHNLTNAGKSSSSTENNLSTLSGEDKGDVDLRSIYVGNVDYGSTADELEAHFRCCGAINRVTILCDRYTGHPKGFAYIEFENADAIEAAVALDDSCFRGRPLKVMPKRTNIPGFSTTMRGFRRPRRRYSSYGLRYAYGMARPRTSRFRRRRIYCGAPY</sequence>
<name>A0A0R3W1F3_TAEAS</name>
<organism evidence="9">
    <name type="scientific">Taenia asiatica</name>
    <name type="common">Asian tapeworm</name>
    <dbReference type="NCBI Taxonomy" id="60517"/>
    <lineage>
        <taxon>Eukaryota</taxon>
        <taxon>Metazoa</taxon>
        <taxon>Spiralia</taxon>
        <taxon>Lophotrochozoa</taxon>
        <taxon>Platyhelminthes</taxon>
        <taxon>Cestoda</taxon>
        <taxon>Eucestoda</taxon>
        <taxon>Cyclophyllidea</taxon>
        <taxon>Taeniidae</taxon>
        <taxon>Taenia</taxon>
    </lineage>
</organism>
<dbReference type="STRING" id="60517.A0A0R3W1F3"/>
<feature type="compositionally biased region" description="Low complexity" evidence="5">
    <location>
        <begin position="54"/>
        <end position="66"/>
    </location>
</feature>
<evidence type="ECO:0000313" key="9">
    <source>
        <dbReference type="WBParaSite" id="TASK_0000356101-mRNA-1"/>
    </source>
</evidence>
<dbReference type="GO" id="GO:0005737">
    <property type="term" value="C:cytoplasm"/>
    <property type="evidence" value="ECO:0007669"/>
    <property type="project" value="UniProtKB-SubCell"/>
</dbReference>
<evidence type="ECO:0000256" key="4">
    <source>
        <dbReference type="PROSITE-ProRule" id="PRU00176"/>
    </source>
</evidence>
<reference evidence="9" key="1">
    <citation type="submission" date="2017-02" db="UniProtKB">
        <authorList>
            <consortium name="WormBaseParasite"/>
        </authorList>
    </citation>
    <scope>IDENTIFICATION</scope>
</reference>
<dbReference type="PANTHER" id="PTHR23236:SF27">
    <property type="entry name" value="EMBRYONIC POLYADENYLATE-BINDING PROTEIN 2"/>
    <property type="match status" value="1"/>
</dbReference>
<evidence type="ECO:0000256" key="1">
    <source>
        <dbReference type="ARBA" id="ARBA00004496"/>
    </source>
</evidence>
<dbReference type="SUPFAM" id="SSF54928">
    <property type="entry name" value="RNA-binding domain, RBD"/>
    <property type="match status" value="1"/>
</dbReference>
<dbReference type="SMART" id="SM00360">
    <property type="entry name" value="RRM"/>
    <property type="match status" value="1"/>
</dbReference>
<dbReference type="InterPro" id="IPR035979">
    <property type="entry name" value="RBD_domain_sf"/>
</dbReference>
<dbReference type="InterPro" id="IPR012677">
    <property type="entry name" value="Nucleotide-bd_a/b_plait_sf"/>
</dbReference>
<keyword evidence="3 4" id="KW-0694">RNA-binding</keyword>
<feature type="region of interest" description="Disordered" evidence="5">
    <location>
        <begin position="46"/>
        <end position="68"/>
    </location>
</feature>
<reference evidence="7 8" key="2">
    <citation type="submission" date="2018-11" db="EMBL/GenBank/DDBJ databases">
        <authorList>
            <consortium name="Pathogen Informatics"/>
        </authorList>
    </citation>
    <scope>NUCLEOTIDE SEQUENCE [LARGE SCALE GENOMIC DNA]</scope>
</reference>
<protein>
    <submittedName>
        <fullName evidence="9">RRM domain-containing protein</fullName>
    </submittedName>
</protein>
<evidence type="ECO:0000256" key="2">
    <source>
        <dbReference type="ARBA" id="ARBA00022490"/>
    </source>
</evidence>
<gene>
    <name evidence="7" type="ORF">TASK_LOCUS3562</name>
</gene>
<dbReference type="PROSITE" id="PS50102">
    <property type="entry name" value="RRM"/>
    <property type="match status" value="1"/>
</dbReference>
<dbReference type="EMBL" id="UYRS01018303">
    <property type="protein sequence ID" value="VDK32004.1"/>
    <property type="molecule type" value="Genomic_DNA"/>
</dbReference>
<dbReference type="PANTHER" id="PTHR23236">
    <property type="entry name" value="EUKARYOTIC TRANSLATION INITIATION FACTOR 4B/4H"/>
    <property type="match status" value="1"/>
</dbReference>
<evidence type="ECO:0000313" key="8">
    <source>
        <dbReference type="Proteomes" id="UP000282613"/>
    </source>
</evidence>
<dbReference type="Gene3D" id="3.30.70.330">
    <property type="match status" value="1"/>
</dbReference>
<dbReference type="WBParaSite" id="TASK_0000356101-mRNA-1">
    <property type="protein sequence ID" value="TASK_0000356101-mRNA-1"/>
    <property type="gene ID" value="TASK_0000356101"/>
</dbReference>
<keyword evidence="8" id="KW-1185">Reference proteome</keyword>
<dbReference type="Pfam" id="PF00076">
    <property type="entry name" value="RRM_1"/>
    <property type="match status" value="1"/>
</dbReference>
<dbReference type="GO" id="GO:0005634">
    <property type="term" value="C:nucleus"/>
    <property type="evidence" value="ECO:0007669"/>
    <property type="project" value="TreeGrafter"/>
</dbReference>
<evidence type="ECO:0000259" key="6">
    <source>
        <dbReference type="PROSITE" id="PS50102"/>
    </source>
</evidence>
<dbReference type="InterPro" id="IPR000504">
    <property type="entry name" value="RRM_dom"/>
</dbReference>
<dbReference type="OrthoDB" id="4726at2759"/>
<dbReference type="GO" id="GO:0000288">
    <property type="term" value="P:nuclear-transcribed mRNA catabolic process, deadenylation-dependent decay"/>
    <property type="evidence" value="ECO:0007669"/>
    <property type="project" value="TreeGrafter"/>
</dbReference>
<evidence type="ECO:0000256" key="3">
    <source>
        <dbReference type="ARBA" id="ARBA00022884"/>
    </source>
</evidence>
<proteinExistence type="predicted"/>
<evidence type="ECO:0000256" key="5">
    <source>
        <dbReference type="SAM" id="MobiDB-lite"/>
    </source>
</evidence>
<comment type="subcellular location">
    <subcellularLocation>
        <location evidence="1">Cytoplasm</location>
    </subcellularLocation>
</comment>